<dbReference type="AlphaFoldDB" id="A0A450USX4"/>
<reference evidence="1" key="1">
    <citation type="submission" date="2019-02" db="EMBL/GenBank/DDBJ databases">
        <authorList>
            <person name="Gruber-Vodicka R. H."/>
            <person name="Seah K. B. B."/>
        </authorList>
    </citation>
    <scope>NUCLEOTIDE SEQUENCE</scope>
    <source>
        <strain evidence="1">BECK_M6</strain>
    </source>
</reference>
<protein>
    <submittedName>
        <fullName evidence="1">Uncharacterized protein</fullName>
    </submittedName>
</protein>
<proteinExistence type="predicted"/>
<organism evidence="1">
    <name type="scientific">Candidatus Kentrum sp. LFY</name>
    <dbReference type="NCBI Taxonomy" id="2126342"/>
    <lineage>
        <taxon>Bacteria</taxon>
        <taxon>Pseudomonadati</taxon>
        <taxon>Pseudomonadota</taxon>
        <taxon>Gammaproteobacteria</taxon>
        <taxon>Candidatus Kentrum</taxon>
    </lineage>
</organism>
<accession>A0A450USX4</accession>
<evidence type="ECO:0000313" key="1">
    <source>
        <dbReference type="EMBL" id="VFJ95556.1"/>
    </source>
</evidence>
<sequence length="96" mass="11259">MKVRRANARSPVPSFIVEGSEVPRRTLLPREYCQEDTHRIPRFWITGQRSSSRGEKAFIFGVMKTQCDLFFPSPEFSTDKIDQRPDRCNWIHPFAT</sequence>
<dbReference type="EMBL" id="CAADFH010000051">
    <property type="protein sequence ID" value="VFJ95556.1"/>
    <property type="molecule type" value="Genomic_DNA"/>
</dbReference>
<gene>
    <name evidence="1" type="ORF">BECKLFY1418A_GA0070994_105112</name>
</gene>
<name>A0A450USX4_9GAMM</name>